<evidence type="ECO:0000259" key="8">
    <source>
        <dbReference type="PROSITE" id="PS50056"/>
    </source>
</evidence>
<feature type="domain" description="Tyrosine-protein phosphatase" evidence="7">
    <location>
        <begin position="426"/>
        <end position="575"/>
    </location>
</feature>
<sequence length="590" mass="66460">MSMQSTMNNPQGAYAIFPTIPSVKDLTEVLYGGKRFGNHVDEVWPNLFIGDMSVANDRYSLWKLGITHVLNAAHGRMYCQGSHDFHGSTVDYYGVPADDSPSFDLSPYFFPSADYIQNALNTTGARVFVHCAVGVSRSASLVLAYLIIHHRYTLLEAINKVKERRWIFPNRGFLKQLHALDVKLRKNIDLIQEGGFGQKMSALKGKRKEYLSVKDLQKVLDSCKLHLNQIDEVWPNIYIGNVAVAQNKGALLKLGITHVLNAAHSKRGSIGNQSFYGNDLVYCGIPADDSTYFDLDVYFQPAADFIHKALKSPDGKVLVHCIMGMSRSSTLVLAYLMIHRHLPLKQALQKLIQKRAIYPNKNFLALLLDLDLQMKRKKKTSTLRRGFWGRRCRSDRIRPTVESEIFLQPMDCQLQRLMWTKNGSSNHLDEVQPRIYIGDMYAAKDKRTLQARHITHVLNAADGKFNVNTGQSFYRDANITYHGVEAFDMPSFNLSPFFYRAASFIKNALSAPTGKVLVHCAMGLSRSSTLVLAYLMIHDNMTLAVAIAAVSANRNISPNAGFLEQLRELDKQLRCQGPSRSWNTNGGHLR</sequence>
<dbReference type="EMBL" id="CP026260">
    <property type="protein sequence ID" value="AWP17804.1"/>
    <property type="molecule type" value="Genomic_DNA"/>
</dbReference>
<comment type="catalytic activity">
    <reaction evidence="5">
        <text>O-phospho-L-threonyl-[protein] + H2O = L-threonyl-[protein] + phosphate</text>
        <dbReference type="Rhea" id="RHEA:47004"/>
        <dbReference type="Rhea" id="RHEA-COMP:11060"/>
        <dbReference type="Rhea" id="RHEA-COMP:11605"/>
        <dbReference type="ChEBI" id="CHEBI:15377"/>
        <dbReference type="ChEBI" id="CHEBI:30013"/>
        <dbReference type="ChEBI" id="CHEBI:43474"/>
        <dbReference type="ChEBI" id="CHEBI:61977"/>
        <dbReference type="EC" id="3.1.3.16"/>
    </reaction>
</comment>
<dbReference type="AlphaFoldDB" id="A0A2U9CME7"/>
<dbReference type="GO" id="GO:0033549">
    <property type="term" value="F:MAP kinase phosphatase activity"/>
    <property type="evidence" value="ECO:0007669"/>
    <property type="project" value="TreeGrafter"/>
</dbReference>
<evidence type="ECO:0000259" key="7">
    <source>
        <dbReference type="PROSITE" id="PS50054"/>
    </source>
</evidence>
<dbReference type="Gene3D" id="3.90.190.10">
    <property type="entry name" value="Protein tyrosine phosphatase superfamily"/>
    <property type="match status" value="3"/>
</dbReference>
<dbReference type="PROSITE" id="PS50054">
    <property type="entry name" value="TYR_PHOSPHATASE_DUAL"/>
    <property type="match status" value="3"/>
</dbReference>
<feature type="domain" description="Tyrosine-protein phosphatase" evidence="7">
    <location>
        <begin position="38"/>
        <end position="186"/>
    </location>
</feature>
<keyword evidence="3" id="KW-0904">Protein phosphatase</keyword>
<evidence type="ECO:0000256" key="5">
    <source>
        <dbReference type="ARBA" id="ARBA00048336"/>
    </source>
</evidence>
<evidence type="ECO:0000256" key="6">
    <source>
        <dbReference type="PIRSR" id="PIRSR620405-1"/>
    </source>
</evidence>
<dbReference type="Pfam" id="PF00782">
    <property type="entry name" value="DSPc"/>
    <property type="match status" value="3"/>
</dbReference>
<dbReference type="PRINTS" id="PR01909">
    <property type="entry name" value="ADSPHPHTASEA"/>
</dbReference>
<feature type="domain" description="Tyrosine specific protein phosphatases" evidence="8">
    <location>
        <begin position="496"/>
        <end position="554"/>
    </location>
</feature>
<dbReference type="GO" id="GO:0008138">
    <property type="term" value="F:protein tyrosine/serine/threonine phosphatase activity"/>
    <property type="evidence" value="ECO:0007669"/>
    <property type="project" value="InterPro"/>
</dbReference>
<dbReference type="Proteomes" id="UP000246464">
    <property type="component" value="Chromosome 18"/>
</dbReference>
<proteinExistence type="inferred from homology"/>
<feature type="domain" description="Tyrosine-protein phosphatase" evidence="7">
    <location>
        <begin position="229"/>
        <end position="376"/>
    </location>
</feature>
<dbReference type="GO" id="GO:0043409">
    <property type="term" value="P:negative regulation of MAPK cascade"/>
    <property type="evidence" value="ECO:0007669"/>
    <property type="project" value="TreeGrafter"/>
</dbReference>
<dbReference type="GO" id="GO:0004722">
    <property type="term" value="F:protein serine/threonine phosphatase activity"/>
    <property type="evidence" value="ECO:0007669"/>
    <property type="project" value="UniProtKB-EC"/>
</dbReference>
<organism evidence="9 10">
    <name type="scientific">Scophthalmus maximus</name>
    <name type="common">Turbot</name>
    <name type="synonym">Psetta maxima</name>
    <dbReference type="NCBI Taxonomy" id="52904"/>
    <lineage>
        <taxon>Eukaryota</taxon>
        <taxon>Metazoa</taxon>
        <taxon>Chordata</taxon>
        <taxon>Craniata</taxon>
        <taxon>Vertebrata</taxon>
        <taxon>Euteleostomi</taxon>
        <taxon>Actinopterygii</taxon>
        <taxon>Neopterygii</taxon>
        <taxon>Teleostei</taxon>
        <taxon>Neoteleostei</taxon>
        <taxon>Acanthomorphata</taxon>
        <taxon>Carangaria</taxon>
        <taxon>Pleuronectiformes</taxon>
        <taxon>Pleuronectoidei</taxon>
        <taxon>Scophthalmidae</taxon>
        <taxon>Scophthalmus</taxon>
    </lineage>
</organism>
<comment type="catalytic activity">
    <reaction evidence="4">
        <text>O-phospho-L-seryl-[protein] + H2O = L-seryl-[protein] + phosphate</text>
        <dbReference type="Rhea" id="RHEA:20629"/>
        <dbReference type="Rhea" id="RHEA-COMP:9863"/>
        <dbReference type="Rhea" id="RHEA-COMP:11604"/>
        <dbReference type="ChEBI" id="CHEBI:15377"/>
        <dbReference type="ChEBI" id="CHEBI:29999"/>
        <dbReference type="ChEBI" id="CHEBI:43474"/>
        <dbReference type="ChEBI" id="CHEBI:83421"/>
        <dbReference type="EC" id="3.1.3.16"/>
    </reaction>
</comment>
<evidence type="ECO:0000256" key="1">
    <source>
        <dbReference type="ARBA" id="ARBA00008601"/>
    </source>
</evidence>
<gene>
    <name evidence="9" type="ORF">SMAX5B_017421</name>
</gene>
<evidence type="ECO:0000313" key="10">
    <source>
        <dbReference type="Proteomes" id="UP000246464"/>
    </source>
</evidence>
<accession>A0A2U9CME7</accession>
<dbReference type="PRINTS" id="PR01908">
    <property type="entry name" value="ADSPHPHTASE"/>
</dbReference>
<dbReference type="SUPFAM" id="SSF52799">
    <property type="entry name" value="(Phosphotyrosine protein) phosphatases II"/>
    <property type="match status" value="3"/>
</dbReference>
<evidence type="ECO:0000256" key="3">
    <source>
        <dbReference type="ARBA" id="ARBA00022912"/>
    </source>
</evidence>
<dbReference type="PROSITE" id="PS00383">
    <property type="entry name" value="TYR_PHOSPHATASE_1"/>
    <property type="match status" value="3"/>
</dbReference>
<dbReference type="CDD" id="cd14515">
    <property type="entry name" value="DUSP3-like"/>
    <property type="match status" value="1"/>
</dbReference>
<evidence type="ECO:0000313" key="9">
    <source>
        <dbReference type="EMBL" id="AWP17804.1"/>
    </source>
</evidence>
<dbReference type="InterPro" id="IPR000340">
    <property type="entry name" value="Dual-sp_phosphatase_cat-dom"/>
</dbReference>
<feature type="domain" description="Tyrosine specific protein phosphatases" evidence="8">
    <location>
        <begin position="297"/>
        <end position="355"/>
    </location>
</feature>
<protein>
    <submittedName>
        <fullName evidence="9">Putative dual specificity protein phosphatase PHS1-like</fullName>
    </submittedName>
</protein>
<reference evidence="9 10" key="1">
    <citation type="submission" date="2017-12" db="EMBL/GenBank/DDBJ databases">
        <title>Integrating genomic resources of turbot (Scophthalmus maximus) in depth evaluation of genetic and physical mapping variation across individuals.</title>
        <authorList>
            <person name="Martinez P."/>
        </authorList>
    </citation>
    <scope>NUCLEOTIDE SEQUENCE [LARGE SCALE GENOMIC DNA]</scope>
</reference>
<dbReference type="PANTHER" id="PTHR45682">
    <property type="entry name" value="AGAP008228-PA"/>
    <property type="match status" value="1"/>
</dbReference>
<dbReference type="PROSITE" id="PS50056">
    <property type="entry name" value="TYR_PHOSPHATASE_2"/>
    <property type="match status" value="3"/>
</dbReference>
<dbReference type="InterPro" id="IPR016130">
    <property type="entry name" value="Tyr_Pase_AS"/>
</dbReference>
<feature type="active site" description="Phosphocysteine intermediate" evidence="6">
    <location>
        <position position="520"/>
    </location>
</feature>
<name>A0A2U9CME7_SCOMX</name>
<dbReference type="InterPro" id="IPR000387">
    <property type="entry name" value="Tyr_Pase_dom"/>
</dbReference>
<dbReference type="STRING" id="52904.ENSSMAP00000001822"/>
<keyword evidence="2" id="KW-0378">Hydrolase</keyword>
<dbReference type="PANTHER" id="PTHR45682:SF2">
    <property type="entry name" value="DUAL SPECIFICITY PROTEIN PHOSPHATASE"/>
    <property type="match status" value="1"/>
</dbReference>
<dbReference type="GO" id="GO:0005737">
    <property type="term" value="C:cytoplasm"/>
    <property type="evidence" value="ECO:0007669"/>
    <property type="project" value="TreeGrafter"/>
</dbReference>
<evidence type="ECO:0000256" key="4">
    <source>
        <dbReference type="ARBA" id="ARBA00047761"/>
    </source>
</evidence>
<dbReference type="SMART" id="SM00195">
    <property type="entry name" value="DSPc"/>
    <property type="match status" value="3"/>
</dbReference>
<dbReference type="InterPro" id="IPR020405">
    <property type="entry name" value="Atypical_DUSP_subfamA"/>
</dbReference>
<feature type="domain" description="Tyrosine specific protein phosphatases" evidence="8">
    <location>
        <begin position="107"/>
        <end position="165"/>
    </location>
</feature>
<keyword evidence="10" id="KW-1185">Reference proteome</keyword>
<dbReference type="InterPro" id="IPR020422">
    <property type="entry name" value="TYR_PHOSPHATASE_DUAL_dom"/>
</dbReference>
<comment type="similarity">
    <text evidence="1">Belongs to the protein-tyrosine phosphatase family. Non-receptor class dual specificity subfamily.</text>
</comment>
<dbReference type="InterPro" id="IPR029021">
    <property type="entry name" value="Prot-tyrosine_phosphatase-like"/>
</dbReference>
<evidence type="ECO:0000256" key="2">
    <source>
        <dbReference type="ARBA" id="ARBA00022801"/>
    </source>
</evidence>